<feature type="transmembrane region" description="Helical" evidence="6">
    <location>
        <begin position="77"/>
        <end position="97"/>
    </location>
</feature>
<evidence type="ECO:0000256" key="4">
    <source>
        <dbReference type="ARBA" id="ARBA00022989"/>
    </source>
</evidence>
<sequence>MPAQIISGTDIWPSIMTVVLTALVVMGSPGPSTISATATGAAYGFRRSLLYVCGLISGTGAVLVAVAFGVVSVLLSIPYGAPALLVASGAYIAYLAYRIATAPPLAAQAQRTAAAPAFTGGFLLAIANPKAYLALAAVFASTNILRENPTLDAGIKVVLLGLMIVAIHLLWLTIGVSLARLLRNPKISRCLNVLMAALLLATTVKALLS</sequence>
<dbReference type="OrthoDB" id="7724143at2"/>
<evidence type="ECO:0000313" key="7">
    <source>
        <dbReference type="EMBL" id="PRH88772.1"/>
    </source>
</evidence>
<evidence type="ECO:0000256" key="3">
    <source>
        <dbReference type="ARBA" id="ARBA00022692"/>
    </source>
</evidence>
<feature type="transmembrane region" description="Helical" evidence="6">
    <location>
        <begin position="118"/>
        <end position="141"/>
    </location>
</feature>
<comment type="caution">
    <text evidence="7">The sequence shown here is derived from an EMBL/GenBank/DDBJ whole genome shotgun (WGS) entry which is preliminary data.</text>
</comment>
<dbReference type="GO" id="GO:0005886">
    <property type="term" value="C:plasma membrane"/>
    <property type="evidence" value="ECO:0007669"/>
    <property type="project" value="UniProtKB-SubCell"/>
</dbReference>
<keyword evidence="4 6" id="KW-1133">Transmembrane helix</keyword>
<dbReference type="PANTHER" id="PTHR30086:SF20">
    <property type="entry name" value="ARGININE EXPORTER PROTEIN ARGO-RELATED"/>
    <property type="match status" value="1"/>
</dbReference>
<dbReference type="Pfam" id="PF01810">
    <property type="entry name" value="LysE"/>
    <property type="match status" value="1"/>
</dbReference>
<evidence type="ECO:0000256" key="1">
    <source>
        <dbReference type="ARBA" id="ARBA00004651"/>
    </source>
</evidence>
<dbReference type="GO" id="GO:0033228">
    <property type="term" value="P:cysteine export across plasma membrane"/>
    <property type="evidence" value="ECO:0007669"/>
    <property type="project" value="TreeGrafter"/>
</dbReference>
<dbReference type="AlphaFoldDB" id="A0A2S9QHH1"/>
<dbReference type="GO" id="GO:0015171">
    <property type="term" value="F:amino acid transmembrane transporter activity"/>
    <property type="evidence" value="ECO:0007669"/>
    <property type="project" value="TreeGrafter"/>
</dbReference>
<organism evidence="7 8">
    <name type="scientific">Labrys okinawensis</name>
    <dbReference type="NCBI Taxonomy" id="346911"/>
    <lineage>
        <taxon>Bacteria</taxon>
        <taxon>Pseudomonadati</taxon>
        <taxon>Pseudomonadota</taxon>
        <taxon>Alphaproteobacteria</taxon>
        <taxon>Hyphomicrobiales</taxon>
        <taxon>Xanthobacteraceae</taxon>
        <taxon>Labrys</taxon>
    </lineage>
</organism>
<dbReference type="RefSeq" id="WP_105861118.1">
    <property type="nucleotide sequence ID" value="NZ_PUEJ01000002.1"/>
</dbReference>
<dbReference type="Proteomes" id="UP000237682">
    <property type="component" value="Unassembled WGS sequence"/>
</dbReference>
<keyword evidence="8" id="KW-1185">Reference proteome</keyword>
<dbReference type="InterPro" id="IPR001123">
    <property type="entry name" value="LeuE-type"/>
</dbReference>
<evidence type="ECO:0000256" key="2">
    <source>
        <dbReference type="ARBA" id="ARBA00022475"/>
    </source>
</evidence>
<gene>
    <name evidence="7" type="ORF">C5L14_06010</name>
</gene>
<feature type="transmembrane region" description="Helical" evidence="6">
    <location>
        <begin position="190"/>
        <end position="208"/>
    </location>
</feature>
<keyword evidence="3 6" id="KW-0812">Transmembrane</keyword>
<feature type="transmembrane region" description="Helical" evidence="6">
    <location>
        <begin position="153"/>
        <end position="178"/>
    </location>
</feature>
<evidence type="ECO:0000256" key="6">
    <source>
        <dbReference type="SAM" id="Phobius"/>
    </source>
</evidence>
<keyword evidence="2" id="KW-1003">Cell membrane</keyword>
<feature type="transmembrane region" description="Helical" evidence="6">
    <location>
        <begin position="12"/>
        <end position="28"/>
    </location>
</feature>
<dbReference type="EMBL" id="PUEJ01000002">
    <property type="protein sequence ID" value="PRH88772.1"/>
    <property type="molecule type" value="Genomic_DNA"/>
</dbReference>
<reference evidence="7 8" key="1">
    <citation type="submission" date="2018-02" db="EMBL/GenBank/DDBJ databases">
        <title>Whole genome sequencing of endophytic bacterium.</title>
        <authorList>
            <person name="Eedara R."/>
            <person name="Podile A.R."/>
        </authorList>
    </citation>
    <scope>NUCLEOTIDE SEQUENCE [LARGE SCALE GENOMIC DNA]</scope>
    <source>
        <strain evidence="7 8">RP1T</strain>
    </source>
</reference>
<feature type="transmembrane region" description="Helical" evidence="6">
    <location>
        <begin position="49"/>
        <end position="71"/>
    </location>
</feature>
<evidence type="ECO:0000256" key="5">
    <source>
        <dbReference type="ARBA" id="ARBA00023136"/>
    </source>
</evidence>
<proteinExistence type="predicted"/>
<keyword evidence="5 6" id="KW-0472">Membrane</keyword>
<protein>
    <submittedName>
        <fullName evidence="7">Threonine transporter RhtB</fullName>
    </submittedName>
</protein>
<comment type="subcellular location">
    <subcellularLocation>
        <location evidence="1">Cell membrane</location>
        <topology evidence="1">Multi-pass membrane protein</topology>
    </subcellularLocation>
</comment>
<name>A0A2S9QHH1_9HYPH</name>
<evidence type="ECO:0000313" key="8">
    <source>
        <dbReference type="Proteomes" id="UP000237682"/>
    </source>
</evidence>
<accession>A0A2S9QHH1</accession>
<dbReference type="PANTHER" id="PTHR30086">
    <property type="entry name" value="ARGININE EXPORTER PROTEIN ARGO"/>
    <property type="match status" value="1"/>
</dbReference>